<evidence type="ECO:0000313" key="2">
    <source>
        <dbReference type="Proteomes" id="UP001070238"/>
    </source>
</evidence>
<protein>
    <submittedName>
        <fullName evidence="1">Uncharacterized protein</fullName>
    </submittedName>
</protein>
<reference evidence="1" key="1">
    <citation type="submission" date="2022-11" db="EMBL/GenBank/DDBJ databases">
        <title>Corynebacterium sp. isolated from Penguins.</title>
        <authorList>
            <person name="Sedlar K."/>
            <person name="Svec P."/>
        </authorList>
    </citation>
    <scope>NUCLEOTIDE SEQUENCE</scope>
    <source>
        <strain evidence="1">P5875</strain>
    </source>
</reference>
<dbReference type="Proteomes" id="UP001070238">
    <property type="component" value="Unassembled WGS sequence"/>
</dbReference>
<sequence length="40" mass="4357">METGNVIPDDGLRVAINQAMGRTENPLVDVTLRDINAHPI</sequence>
<dbReference type="RefSeq" id="WP_267169310.1">
    <property type="nucleotide sequence ID" value="NZ_JAPMKX010000002.1"/>
</dbReference>
<dbReference type="AlphaFoldDB" id="A0A9Q4CC09"/>
<accession>A0A9Q4CC09</accession>
<dbReference type="EMBL" id="JAPMKX010000002">
    <property type="protein sequence ID" value="MCX7537961.1"/>
    <property type="molecule type" value="Genomic_DNA"/>
</dbReference>
<name>A0A9Q4CC09_9CORY</name>
<evidence type="ECO:0000313" key="1">
    <source>
        <dbReference type="EMBL" id="MCX7537961.1"/>
    </source>
</evidence>
<gene>
    <name evidence="1" type="ORF">OS123_05330</name>
</gene>
<organism evidence="1 2">
    <name type="scientific">Corynebacterium antarcticum</name>
    <dbReference type="NCBI Taxonomy" id="2800405"/>
    <lineage>
        <taxon>Bacteria</taxon>
        <taxon>Bacillati</taxon>
        <taxon>Actinomycetota</taxon>
        <taxon>Actinomycetes</taxon>
        <taxon>Mycobacteriales</taxon>
        <taxon>Corynebacteriaceae</taxon>
        <taxon>Corynebacterium</taxon>
    </lineage>
</organism>
<proteinExistence type="predicted"/>
<comment type="caution">
    <text evidence="1">The sequence shown here is derived from an EMBL/GenBank/DDBJ whole genome shotgun (WGS) entry which is preliminary data.</text>
</comment>